<reference evidence="13" key="1">
    <citation type="submission" date="2020-06" db="EMBL/GenBank/DDBJ databases">
        <authorList>
            <person name="Li T."/>
            <person name="Hu X."/>
            <person name="Zhang T."/>
            <person name="Song X."/>
            <person name="Zhang H."/>
            <person name="Dai N."/>
            <person name="Sheng W."/>
            <person name="Hou X."/>
            <person name="Wei L."/>
        </authorList>
    </citation>
    <scope>NUCLEOTIDE SEQUENCE</scope>
    <source>
        <strain evidence="13">K16</strain>
        <tissue evidence="13">Leaf</tissue>
    </source>
</reference>
<evidence type="ECO:0000313" key="13">
    <source>
        <dbReference type="EMBL" id="KAK4401601.1"/>
    </source>
</evidence>
<feature type="chain" id="PRO_5042020763" description="Cell wall hydroxyproline-rich glycoprotein" evidence="11">
    <location>
        <begin position="25"/>
        <end position="263"/>
    </location>
</feature>
<dbReference type="PROSITE" id="PS51257">
    <property type="entry name" value="PROKAR_LIPOPROTEIN"/>
    <property type="match status" value="1"/>
</dbReference>
<evidence type="ECO:0000256" key="6">
    <source>
        <dbReference type="ARBA" id="ARBA00022737"/>
    </source>
</evidence>
<dbReference type="InterPro" id="IPR032675">
    <property type="entry name" value="LRR_dom_sf"/>
</dbReference>
<reference evidence="13" key="2">
    <citation type="journal article" date="2024" name="Plant">
        <title>Genomic evolution and insights into agronomic trait innovations of Sesamum species.</title>
        <authorList>
            <person name="Miao H."/>
            <person name="Wang L."/>
            <person name="Qu L."/>
            <person name="Liu H."/>
            <person name="Sun Y."/>
            <person name="Le M."/>
            <person name="Wang Q."/>
            <person name="Wei S."/>
            <person name="Zheng Y."/>
            <person name="Lin W."/>
            <person name="Duan Y."/>
            <person name="Cao H."/>
            <person name="Xiong S."/>
            <person name="Wang X."/>
            <person name="Wei L."/>
            <person name="Li C."/>
            <person name="Ma Q."/>
            <person name="Ju M."/>
            <person name="Zhao R."/>
            <person name="Li G."/>
            <person name="Mu C."/>
            <person name="Tian Q."/>
            <person name="Mei H."/>
            <person name="Zhang T."/>
            <person name="Gao T."/>
            <person name="Zhang H."/>
        </authorList>
    </citation>
    <scope>NUCLEOTIDE SEQUENCE</scope>
    <source>
        <strain evidence="13">K16</strain>
    </source>
</reference>
<accession>A0AAE2BXR2</accession>
<gene>
    <name evidence="13" type="ORF">Sango_0900800</name>
</gene>
<dbReference type="PANTHER" id="PTHR32093">
    <property type="entry name" value="LEUCINE-RICH REPEAT EXTENSIN-LIKE PROTEIN 3-RELATED"/>
    <property type="match status" value="1"/>
</dbReference>
<evidence type="ECO:0000256" key="10">
    <source>
        <dbReference type="ARBA" id="ARBA00041871"/>
    </source>
</evidence>
<evidence type="ECO:0000313" key="14">
    <source>
        <dbReference type="Proteomes" id="UP001289374"/>
    </source>
</evidence>
<keyword evidence="7" id="KW-0325">Glycoprotein</keyword>
<proteinExistence type="predicted"/>
<evidence type="ECO:0000256" key="5">
    <source>
        <dbReference type="ARBA" id="ARBA00022729"/>
    </source>
</evidence>
<feature type="domain" description="Leucine-rich repeat-containing N-terminal plant-type" evidence="12">
    <location>
        <begin position="67"/>
        <end position="101"/>
    </location>
</feature>
<evidence type="ECO:0000256" key="8">
    <source>
        <dbReference type="ARBA" id="ARBA00023278"/>
    </source>
</evidence>
<dbReference type="PANTHER" id="PTHR32093:SF124">
    <property type="entry name" value="POLLEN-SPECIFIC LEUCINE-RICH REPEAT EXTENSIN-LIKE PROTEIN 1"/>
    <property type="match status" value="1"/>
</dbReference>
<evidence type="ECO:0000256" key="9">
    <source>
        <dbReference type="ARBA" id="ARBA00023316"/>
    </source>
</evidence>
<keyword evidence="9" id="KW-0961">Cell wall biogenesis/degradation</keyword>
<keyword evidence="6" id="KW-0677">Repeat</keyword>
<dbReference type="FunFam" id="3.80.10.10:FF:000224">
    <property type="entry name" value="Leucine-rich repeat extensin-like protein 1"/>
    <property type="match status" value="1"/>
</dbReference>
<keyword evidence="4" id="KW-0433">Leucine-rich repeat</keyword>
<evidence type="ECO:0000256" key="4">
    <source>
        <dbReference type="ARBA" id="ARBA00022614"/>
    </source>
</evidence>
<keyword evidence="5 11" id="KW-0732">Signal</keyword>
<evidence type="ECO:0000256" key="3">
    <source>
        <dbReference type="ARBA" id="ARBA00022525"/>
    </source>
</evidence>
<evidence type="ECO:0000259" key="12">
    <source>
        <dbReference type="Pfam" id="PF08263"/>
    </source>
</evidence>
<evidence type="ECO:0000256" key="1">
    <source>
        <dbReference type="ARBA" id="ARBA00004191"/>
    </source>
</evidence>
<keyword evidence="14" id="KW-1185">Reference proteome</keyword>
<dbReference type="InterPro" id="IPR013210">
    <property type="entry name" value="LRR_N_plant-typ"/>
</dbReference>
<name>A0AAE2BXR2_9LAMI</name>
<dbReference type="Gene3D" id="3.80.10.10">
    <property type="entry name" value="Ribonuclease Inhibitor"/>
    <property type="match status" value="1"/>
</dbReference>
<dbReference type="Pfam" id="PF13855">
    <property type="entry name" value="LRR_8"/>
    <property type="match status" value="1"/>
</dbReference>
<keyword evidence="8" id="KW-0379">Hydroxylation</keyword>
<comment type="subcellular location">
    <subcellularLocation>
        <location evidence="1">Secreted</location>
        <location evidence="1">Cell wall</location>
    </subcellularLocation>
</comment>
<dbReference type="SUPFAM" id="SSF52058">
    <property type="entry name" value="L domain-like"/>
    <property type="match status" value="1"/>
</dbReference>
<protein>
    <recommendedName>
        <fullName evidence="10">Cell wall hydroxyproline-rich glycoprotein</fullName>
    </recommendedName>
</protein>
<dbReference type="InterPro" id="IPR051582">
    <property type="entry name" value="LRR_extensin-like_regulator"/>
</dbReference>
<dbReference type="EMBL" id="JACGWL010000005">
    <property type="protein sequence ID" value="KAK4401601.1"/>
    <property type="molecule type" value="Genomic_DNA"/>
</dbReference>
<dbReference type="Pfam" id="PF08263">
    <property type="entry name" value="LRRNT_2"/>
    <property type="match status" value="1"/>
</dbReference>
<keyword evidence="3" id="KW-0964">Secreted</keyword>
<feature type="signal peptide" evidence="11">
    <location>
        <begin position="1"/>
        <end position="24"/>
    </location>
</feature>
<evidence type="ECO:0000256" key="7">
    <source>
        <dbReference type="ARBA" id="ARBA00023180"/>
    </source>
</evidence>
<dbReference type="GO" id="GO:0071555">
    <property type="term" value="P:cell wall organization"/>
    <property type="evidence" value="ECO:0007669"/>
    <property type="project" value="UniProtKB-KW"/>
</dbReference>
<sequence length="263" mass="28751">MESPQKMMSLGCFLLLSLLAFSSCSHGAGDARVRNRRSLTLSHDLSKEYKPAVDDRLFGNSKLKQAYAALQAWKSSIYSDPMNFTSNWVGYDVCAYNGVVCAKAPYNDSLTVVAGVDLNHADIAGHLPDELGNLSDVTLLHLNSNRFCGIVPKSFMNLKLLFELDLSNNRFVGPFPEVVLGLPELKFLDLRFNDFEGALPPELFSKDLDAIFLNNNRFYSTIPETLGKSQLQSLCCLTTSSQGASQAALADGRQVGGVNLVGQ</sequence>
<dbReference type="Proteomes" id="UP001289374">
    <property type="component" value="Unassembled WGS sequence"/>
</dbReference>
<evidence type="ECO:0000256" key="11">
    <source>
        <dbReference type="SAM" id="SignalP"/>
    </source>
</evidence>
<organism evidence="13 14">
    <name type="scientific">Sesamum angolense</name>
    <dbReference type="NCBI Taxonomy" id="2727404"/>
    <lineage>
        <taxon>Eukaryota</taxon>
        <taxon>Viridiplantae</taxon>
        <taxon>Streptophyta</taxon>
        <taxon>Embryophyta</taxon>
        <taxon>Tracheophyta</taxon>
        <taxon>Spermatophyta</taxon>
        <taxon>Magnoliopsida</taxon>
        <taxon>eudicotyledons</taxon>
        <taxon>Gunneridae</taxon>
        <taxon>Pentapetalae</taxon>
        <taxon>asterids</taxon>
        <taxon>lamiids</taxon>
        <taxon>Lamiales</taxon>
        <taxon>Pedaliaceae</taxon>
        <taxon>Sesamum</taxon>
    </lineage>
</organism>
<dbReference type="InterPro" id="IPR001611">
    <property type="entry name" value="Leu-rich_rpt"/>
</dbReference>
<dbReference type="AlphaFoldDB" id="A0AAE2BXR2"/>
<keyword evidence="2" id="KW-0134">Cell wall</keyword>
<comment type="caution">
    <text evidence="13">The sequence shown here is derived from an EMBL/GenBank/DDBJ whole genome shotgun (WGS) entry which is preliminary data.</text>
</comment>
<evidence type="ECO:0000256" key="2">
    <source>
        <dbReference type="ARBA" id="ARBA00022512"/>
    </source>
</evidence>